<dbReference type="AlphaFoldDB" id="A0A1T0AV83"/>
<name>A0A1T0AV83_9PAST</name>
<evidence type="ECO:0000313" key="2">
    <source>
        <dbReference type="Proteomes" id="UP000190867"/>
    </source>
</evidence>
<protein>
    <submittedName>
        <fullName evidence="1">Uncharacterized protein</fullName>
    </submittedName>
</protein>
<dbReference type="EMBL" id="MUYA01000001">
    <property type="protein sequence ID" value="OOS00850.1"/>
    <property type="molecule type" value="Genomic_DNA"/>
</dbReference>
<accession>A0A1T0AV83</accession>
<comment type="caution">
    <text evidence="1">The sequence shown here is derived from an EMBL/GenBank/DDBJ whole genome shotgun (WGS) entry which is preliminary data.</text>
</comment>
<dbReference type="RefSeq" id="WP_078235813.1">
    <property type="nucleotide sequence ID" value="NZ_MUYA01000001.1"/>
</dbReference>
<sequence>MTEKEPLTLKEALDLAQSLVPVDEIRCEQYEATRDALITALFDYAKHIQKEYESHSNRISHPSHKILNPLPATPSITKEKRQAYVDQMMKALRS</sequence>
<proteinExistence type="predicted"/>
<dbReference type="STRING" id="734.B0187_00730"/>
<reference evidence="1 2" key="1">
    <citation type="submission" date="2017-02" db="EMBL/GenBank/DDBJ databases">
        <title>Draft genome sequence of Haemophilus paracuniculus CCUG 43573 type strain.</title>
        <authorList>
            <person name="Engstrom-Jakobsson H."/>
            <person name="Salva-Serra F."/>
            <person name="Thorell K."/>
            <person name="Gonzales-Siles L."/>
            <person name="Karlsson R."/>
            <person name="Boulund F."/>
            <person name="Engstrand L."/>
            <person name="Kristiansson E."/>
            <person name="Moore E."/>
        </authorList>
    </citation>
    <scope>NUCLEOTIDE SEQUENCE [LARGE SCALE GENOMIC DNA]</scope>
    <source>
        <strain evidence="1 2">CCUG 43573</strain>
    </source>
</reference>
<evidence type="ECO:0000313" key="1">
    <source>
        <dbReference type="EMBL" id="OOS00850.1"/>
    </source>
</evidence>
<dbReference type="Proteomes" id="UP000190867">
    <property type="component" value="Unassembled WGS sequence"/>
</dbReference>
<keyword evidence="2" id="KW-1185">Reference proteome</keyword>
<organism evidence="1 2">
    <name type="scientific">Haemophilus paracuniculus</name>
    <dbReference type="NCBI Taxonomy" id="734"/>
    <lineage>
        <taxon>Bacteria</taxon>
        <taxon>Pseudomonadati</taxon>
        <taxon>Pseudomonadota</taxon>
        <taxon>Gammaproteobacteria</taxon>
        <taxon>Pasteurellales</taxon>
        <taxon>Pasteurellaceae</taxon>
        <taxon>Haemophilus</taxon>
    </lineage>
</organism>
<gene>
    <name evidence="1" type="ORF">B0187_00730</name>
</gene>